<dbReference type="InterPro" id="IPR050369">
    <property type="entry name" value="RBOH/FRE"/>
</dbReference>
<keyword evidence="5 6" id="KW-0472">Membrane</keyword>
<dbReference type="PANTHER" id="PTHR11972:SF69">
    <property type="entry name" value="FERRIC REDUCTION OXIDASE 6-RELATED"/>
    <property type="match status" value="1"/>
</dbReference>
<dbReference type="PANTHER" id="PTHR11972">
    <property type="entry name" value="NADPH OXIDASE"/>
    <property type="match status" value="1"/>
</dbReference>
<dbReference type="EMBL" id="FN649760">
    <property type="protein sequence ID" value="CBJ34070.1"/>
    <property type="molecule type" value="Genomic_DNA"/>
</dbReference>
<feature type="domain" description="Ferric reductase NAD binding" evidence="8">
    <location>
        <begin position="350"/>
        <end position="463"/>
    </location>
</feature>
<protein>
    <recommendedName>
        <fullName evidence="11">Ferric reductase</fullName>
    </recommendedName>
</protein>
<evidence type="ECO:0000256" key="1">
    <source>
        <dbReference type="ARBA" id="ARBA00004141"/>
    </source>
</evidence>
<keyword evidence="10" id="KW-1185">Reference proteome</keyword>
<dbReference type="InterPro" id="IPR013130">
    <property type="entry name" value="Fe3_Rdtase_TM_dom"/>
</dbReference>
<feature type="transmembrane region" description="Helical" evidence="6">
    <location>
        <begin position="168"/>
        <end position="187"/>
    </location>
</feature>
<dbReference type="GO" id="GO:0016491">
    <property type="term" value="F:oxidoreductase activity"/>
    <property type="evidence" value="ECO:0007669"/>
    <property type="project" value="UniProtKB-KW"/>
</dbReference>
<feature type="transmembrane region" description="Helical" evidence="6">
    <location>
        <begin position="75"/>
        <end position="95"/>
    </location>
</feature>
<evidence type="ECO:0000256" key="5">
    <source>
        <dbReference type="ARBA" id="ARBA00023136"/>
    </source>
</evidence>
<reference evidence="9 10" key="1">
    <citation type="journal article" date="2010" name="Nature">
        <title>The Ectocarpus genome and the independent evolution of multicellularity in brown algae.</title>
        <authorList>
            <person name="Cock J.M."/>
            <person name="Sterck L."/>
            <person name="Rouze P."/>
            <person name="Scornet D."/>
            <person name="Allen A.E."/>
            <person name="Amoutzias G."/>
            <person name="Anthouard V."/>
            <person name="Artiguenave F."/>
            <person name="Aury J.M."/>
            <person name="Badger J.H."/>
            <person name="Beszteri B."/>
            <person name="Billiau K."/>
            <person name="Bonnet E."/>
            <person name="Bothwell J.H."/>
            <person name="Bowler C."/>
            <person name="Boyen C."/>
            <person name="Brownlee C."/>
            <person name="Carrano C.J."/>
            <person name="Charrier B."/>
            <person name="Cho G.Y."/>
            <person name="Coelho S.M."/>
            <person name="Collen J."/>
            <person name="Corre E."/>
            <person name="Da Silva C."/>
            <person name="Delage L."/>
            <person name="Delaroque N."/>
            <person name="Dittami S.M."/>
            <person name="Doulbeau S."/>
            <person name="Elias M."/>
            <person name="Farnham G."/>
            <person name="Gachon C.M."/>
            <person name="Gschloessl B."/>
            <person name="Heesch S."/>
            <person name="Jabbari K."/>
            <person name="Jubin C."/>
            <person name="Kawai H."/>
            <person name="Kimura K."/>
            <person name="Kloareg B."/>
            <person name="Kupper F.C."/>
            <person name="Lang D."/>
            <person name="Le Bail A."/>
            <person name="Leblanc C."/>
            <person name="Lerouge P."/>
            <person name="Lohr M."/>
            <person name="Lopez P.J."/>
            <person name="Martens C."/>
            <person name="Maumus F."/>
            <person name="Michel G."/>
            <person name="Miranda-Saavedra D."/>
            <person name="Morales J."/>
            <person name="Moreau H."/>
            <person name="Motomura T."/>
            <person name="Nagasato C."/>
            <person name="Napoli C.A."/>
            <person name="Nelson D.R."/>
            <person name="Nyvall-Collen P."/>
            <person name="Peters A.F."/>
            <person name="Pommier C."/>
            <person name="Potin P."/>
            <person name="Poulain J."/>
            <person name="Quesneville H."/>
            <person name="Read B."/>
            <person name="Rensing S.A."/>
            <person name="Ritter A."/>
            <person name="Rousvoal S."/>
            <person name="Samanta M."/>
            <person name="Samson G."/>
            <person name="Schroeder D.C."/>
            <person name="Segurens B."/>
            <person name="Strittmatter M."/>
            <person name="Tonon T."/>
            <person name="Tregear J.W."/>
            <person name="Valentin K."/>
            <person name="von Dassow P."/>
            <person name="Yamagishi T."/>
            <person name="Van de Peer Y."/>
            <person name="Wincker P."/>
        </authorList>
    </citation>
    <scope>NUCLEOTIDE SEQUENCE [LARGE SCALE GENOMIC DNA]</scope>
    <source>
        <strain evidence="10">Ec32 / CCAP1310/4</strain>
    </source>
</reference>
<dbReference type="SUPFAM" id="SSF52343">
    <property type="entry name" value="Ferredoxin reductase-like, C-terminal NADP-linked domain"/>
    <property type="match status" value="1"/>
</dbReference>
<dbReference type="InParanoid" id="D7G8Y6"/>
<feature type="transmembrane region" description="Helical" evidence="6">
    <location>
        <begin position="217"/>
        <end position="235"/>
    </location>
</feature>
<dbReference type="Gene3D" id="3.40.50.80">
    <property type="entry name" value="Nucleotide-binding domain of ferredoxin-NADP reductase (FNR) module"/>
    <property type="match status" value="1"/>
</dbReference>
<dbReference type="eggNOG" id="KOG0039">
    <property type="taxonomic scope" value="Eukaryota"/>
</dbReference>
<evidence type="ECO:0000256" key="6">
    <source>
        <dbReference type="SAM" id="Phobius"/>
    </source>
</evidence>
<proteinExistence type="predicted"/>
<feature type="transmembrane region" description="Helical" evidence="6">
    <location>
        <begin position="194"/>
        <end position="211"/>
    </location>
</feature>
<feature type="domain" description="Ferric oxidoreductase" evidence="7">
    <location>
        <begin position="83"/>
        <end position="209"/>
    </location>
</feature>
<evidence type="ECO:0000256" key="4">
    <source>
        <dbReference type="ARBA" id="ARBA00023002"/>
    </source>
</evidence>
<name>D7G8Y6_ECTSI</name>
<dbReference type="STRING" id="2880.D7G8Y6"/>
<keyword evidence="2 6" id="KW-0812">Transmembrane</keyword>
<organism evidence="9 10">
    <name type="scientific">Ectocarpus siliculosus</name>
    <name type="common">Brown alga</name>
    <name type="synonym">Conferva siliculosa</name>
    <dbReference type="NCBI Taxonomy" id="2880"/>
    <lineage>
        <taxon>Eukaryota</taxon>
        <taxon>Sar</taxon>
        <taxon>Stramenopiles</taxon>
        <taxon>Ochrophyta</taxon>
        <taxon>PX clade</taxon>
        <taxon>Phaeophyceae</taxon>
        <taxon>Ectocarpales</taxon>
        <taxon>Ectocarpaceae</taxon>
        <taxon>Ectocarpus</taxon>
    </lineage>
</organism>
<sequence length="633" mass="70643">MTHFFLYWPIRWLTVGETTVLTLWLLAMGSQCWQGVLNHGNHFHDIYMVCPDDPTQWCNQFSFESGGPTPNQYRLRMIGIFMGLVCSSHFAIILVPVSRDSKIWSALGVPFERAVLYHAIAGHLAFTSLFFHALLLTAHWVQYEGWSHAVHESIHFDPNTHGGVDIPMGWMAGLCAIPMWATSVNWVRRKYYSLFKLAHWLFIGVFVFSVMHWAPNALYFLGGLTLYIMHVLSRLESWKRWRYWNRWFSSDASKASPTSLVSVATNDNYTRLVLRNPKTGRRRGQRRQEDENDVFTVYIKDLGKWTKTLKDTARGAEAAGDARSLLVDVDGFYTQVQSFSSMKVAGGTSRVMVVAGGSGMTSLMGFIQDWAVAAREGADVPEVNLAWCCRYMSEMELVGECLPSVLASAGSKKDTHFSMSLYCSSSKADSNESLTVTWPLDANAYAHTSTQDNVIGTGHVAASLNHSVRVVVAGLAAFAGYILGYWEVDRRDLMNVFHEGAIIFVLMVICIISSLIVYDWLFFLVRKHLLGKRVDSAEASQAGGRSARVGEESKMDLESSTVAGVGSVTYDVNPGRVPTQALLIREAELAKKSNTSSVRVLTSGPNSLVDGVLAESRAIDWKLFDTEAFSFEF</sequence>
<feature type="transmembrane region" description="Helical" evidence="6">
    <location>
        <begin position="115"/>
        <end position="141"/>
    </location>
</feature>
<dbReference type="Proteomes" id="UP000002630">
    <property type="component" value="Unassembled WGS sequence"/>
</dbReference>
<dbReference type="AlphaFoldDB" id="D7G8Y6"/>
<evidence type="ECO:0008006" key="11">
    <source>
        <dbReference type="Google" id="ProtNLM"/>
    </source>
</evidence>
<accession>D7G8Y6</accession>
<evidence type="ECO:0000259" key="8">
    <source>
        <dbReference type="Pfam" id="PF08030"/>
    </source>
</evidence>
<evidence type="ECO:0000256" key="3">
    <source>
        <dbReference type="ARBA" id="ARBA00022989"/>
    </source>
</evidence>
<gene>
    <name evidence="9" type="ORF">Esi_0935_0001</name>
</gene>
<keyword evidence="4" id="KW-0560">Oxidoreductase</keyword>
<comment type="subcellular location">
    <subcellularLocation>
        <location evidence="1">Membrane</location>
        <topology evidence="1">Multi-pass membrane protein</topology>
    </subcellularLocation>
</comment>
<evidence type="ECO:0000313" key="9">
    <source>
        <dbReference type="EMBL" id="CBJ34070.1"/>
    </source>
</evidence>
<dbReference type="Pfam" id="PF08030">
    <property type="entry name" value="NAD_binding_6"/>
    <property type="match status" value="1"/>
</dbReference>
<dbReference type="GO" id="GO:0005886">
    <property type="term" value="C:plasma membrane"/>
    <property type="evidence" value="ECO:0007669"/>
    <property type="project" value="TreeGrafter"/>
</dbReference>
<evidence type="ECO:0000256" key="2">
    <source>
        <dbReference type="ARBA" id="ARBA00022692"/>
    </source>
</evidence>
<dbReference type="InterPro" id="IPR039261">
    <property type="entry name" value="FNR_nucleotide-bd"/>
</dbReference>
<evidence type="ECO:0000259" key="7">
    <source>
        <dbReference type="Pfam" id="PF01794"/>
    </source>
</evidence>
<keyword evidence="3 6" id="KW-1133">Transmembrane helix</keyword>
<feature type="transmembrane region" description="Helical" evidence="6">
    <location>
        <begin position="470"/>
        <end position="488"/>
    </location>
</feature>
<evidence type="ECO:0000313" key="10">
    <source>
        <dbReference type="Proteomes" id="UP000002630"/>
    </source>
</evidence>
<dbReference type="Pfam" id="PF01794">
    <property type="entry name" value="Ferric_reduct"/>
    <property type="match status" value="1"/>
</dbReference>
<dbReference type="OrthoDB" id="167398at2759"/>
<dbReference type="InterPro" id="IPR013121">
    <property type="entry name" value="Fe_red_NAD-bd_6"/>
</dbReference>
<feature type="transmembrane region" description="Helical" evidence="6">
    <location>
        <begin position="500"/>
        <end position="523"/>
    </location>
</feature>